<dbReference type="GO" id="GO:0008710">
    <property type="term" value="F:8-amino-7-oxononanoate synthase activity"/>
    <property type="evidence" value="ECO:0007669"/>
    <property type="project" value="TreeGrafter"/>
</dbReference>
<dbReference type="InterPro" id="IPR015422">
    <property type="entry name" value="PyrdxlP-dep_Trfase_small"/>
</dbReference>
<comment type="cofactor">
    <cofactor evidence="1">
        <name>pyridoxal 5'-phosphate</name>
        <dbReference type="ChEBI" id="CHEBI:597326"/>
    </cofactor>
</comment>
<evidence type="ECO:0000256" key="3">
    <source>
        <dbReference type="ARBA" id="ARBA00022898"/>
    </source>
</evidence>
<dbReference type="Gene3D" id="3.90.1150.10">
    <property type="entry name" value="Aspartate Aminotransferase, domain 1"/>
    <property type="match status" value="1"/>
</dbReference>
<dbReference type="PANTHER" id="PTHR13693:SF100">
    <property type="entry name" value="8-AMINO-7-OXONONANOATE SYNTHASE"/>
    <property type="match status" value="1"/>
</dbReference>
<dbReference type="OrthoDB" id="846426at2"/>
<dbReference type="Pfam" id="PF00155">
    <property type="entry name" value="Aminotran_1_2"/>
    <property type="match status" value="1"/>
</dbReference>
<sequence>MPGAGSLYTDHLPGRTLNLQGEEYLYCSGTSYLGIAVNEEFRSCLMEGMARYGTNYSSSRNSNLQLQVYEEAESYLAAYTGAEMALTMSSGYLAGQALVQVLQGEGAFFYAPGTHPAVWQSTAEVPGTEQSFEDWVACLIQALPDLPEQHVFLVCNSLDPLQAKAYAFDWLSALPKEKQVTLIVDDSHGLGVTGKDGAGICRDLSRYANIRPVVVSSLGKALGVPAGVILGEKQLLERVKTSSFFGGASPAVPAYLYAFLCCGKVYQEARQKLYANIACFLQHLRYPDSFRAIRHYPVFSTQQEELCPFLLDNKVLISSFRYPTPADAPITRVILNSQHTLQDVQHLAQLINKFEQVPEAG</sequence>
<dbReference type="InterPro" id="IPR015424">
    <property type="entry name" value="PyrdxlP-dep_Trfase"/>
</dbReference>
<dbReference type="InterPro" id="IPR015421">
    <property type="entry name" value="PyrdxlP-dep_Trfase_major"/>
</dbReference>
<dbReference type="InterPro" id="IPR050087">
    <property type="entry name" value="AON_synthase_class-II"/>
</dbReference>
<dbReference type="Gene3D" id="3.40.640.10">
    <property type="entry name" value="Type I PLP-dependent aspartate aminotransferase-like (Major domain)"/>
    <property type="match status" value="1"/>
</dbReference>
<proteinExistence type="predicted"/>
<gene>
    <name evidence="5" type="ORF">SAMN06296052_101324</name>
</gene>
<accession>A0A239BD72</accession>
<organism evidence="5 6">
    <name type="scientific">Pontibacter ummariensis</name>
    <dbReference type="NCBI Taxonomy" id="1610492"/>
    <lineage>
        <taxon>Bacteria</taxon>
        <taxon>Pseudomonadati</taxon>
        <taxon>Bacteroidota</taxon>
        <taxon>Cytophagia</taxon>
        <taxon>Cytophagales</taxon>
        <taxon>Hymenobacteraceae</taxon>
        <taxon>Pontibacter</taxon>
    </lineage>
</organism>
<name>A0A239BD72_9BACT</name>
<dbReference type="AlphaFoldDB" id="A0A239BD72"/>
<evidence type="ECO:0000313" key="6">
    <source>
        <dbReference type="Proteomes" id="UP000198432"/>
    </source>
</evidence>
<feature type="domain" description="Aminotransferase class I/classII large" evidence="4">
    <location>
        <begin position="55"/>
        <end position="349"/>
    </location>
</feature>
<keyword evidence="6" id="KW-1185">Reference proteome</keyword>
<dbReference type="PANTHER" id="PTHR13693">
    <property type="entry name" value="CLASS II AMINOTRANSFERASE/8-AMINO-7-OXONONANOATE SYNTHASE"/>
    <property type="match status" value="1"/>
</dbReference>
<keyword evidence="3" id="KW-0663">Pyridoxal phosphate</keyword>
<evidence type="ECO:0000256" key="2">
    <source>
        <dbReference type="ARBA" id="ARBA00022679"/>
    </source>
</evidence>
<dbReference type="InterPro" id="IPR004839">
    <property type="entry name" value="Aminotransferase_I/II_large"/>
</dbReference>
<evidence type="ECO:0000259" key="4">
    <source>
        <dbReference type="Pfam" id="PF00155"/>
    </source>
</evidence>
<keyword evidence="2" id="KW-0808">Transferase</keyword>
<dbReference type="GO" id="GO:0030170">
    <property type="term" value="F:pyridoxal phosphate binding"/>
    <property type="evidence" value="ECO:0007669"/>
    <property type="project" value="InterPro"/>
</dbReference>
<dbReference type="GO" id="GO:0009102">
    <property type="term" value="P:biotin biosynthetic process"/>
    <property type="evidence" value="ECO:0007669"/>
    <property type="project" value="TreeGrafter"/>
</dbReference>
<evidence type="ECO:0000313" key="5">
    <source>
        <dbReference type="EMBL" id="SNS05880.1"/>
    </source>
</evidence>
<dbReference type="RefSeq" id="WP_089317395.1">
    <property type="nucleotide sequence ID" value="NZ_FZOQ01000001.1"/>
</dbReference>
<protein>
    <submittedName>
        <fullName evidence="5">7-keto-8-aminopelargonate synthetase</fullName>
    </submittedName>
</protein>
<evidence type="ECO:0000256" key="1">
    <source>
        <dbReference type="ARBA" id="ARBA00001933"/>
    </source>
</evidence>
<reference evidence="6" key="1">
    <citation type="submission" date="2017-06" db="EMBL/GenBank/DDBJ databases">
        <authorList>
            <person name="Varghese N."/>
            <person name="Submissions S."/>
        </authorList>
    </citation>
    <scope>NUCLEOTIDE SEQUENCE [LARGE SCALE GENOMIC DNA]</scope>
    <source>
        <strain evidence="6">NKM1</strain>
    </source>
</reference>
<dbReference type="Proteomes" id="UP000198432">
    <property type="component" value="Unassembled WGS sequence"/>
</dbReference>
<dbReference type="EMBL" id="FZOQ01000001">
    <property type="protein sequence ID" value="SNS05880.1"/>
    <property type="molecule type" value="Genomic_DNA"/>
</dbReference>
<dbReference type="SUPFAM" id="SSF53383">
    <property type="entry name" value="PLP-dependent transferases"/>
    <property type="match status" value="1"/>
</dbReference>